<proteinExistence type="predicted"/>
<comment type="caution">
    <text evidence="2">The sequence shown here is derived from an EMBL/GenBank/DDBJ whole genome shotgun (WGS) entry which is preliminary data.</text>
</comment>
<evidence type="ECO:0000313" key="3">
    <source>
        <dbReference type="Proteomes" id="UP000280501"/>
    </source>
</evidence>
<reference evidence="2 3" key="1">
    <citation type="submission" date="2018-11" db="EMBL/GenBank/DDBJ databases">
        <title>Sequencing the genomes of 1000 actinobacteria strains.</title>
        <authorList>
            <person name="Klenk H.-P."/>
        </authorList>
    </citation>
    <scope>NUCLEOTIDE SEQUENCE [LARGE SCALE GENOMIC DNA]</scope>
    <source>
        <strain evidence="2 3">DSM 15700</strain>
    </source>
</reference>
<name>A0A3N4YIM3_9MICO</name>
<dbReference type="Pfam" id="PF15611">
    <property type="entry name" value="EH_Signature"/>
    <property type="match status" value="1"/>
</dbReference>
<keyword evidence="3" id="KW-1185">Reference proteome</keyword>
<organism evidence="2 3">
    <name type="scientific">Myceligenerans xiligouense</name>
    <dbReference type="NCBI Taxonomy" id="253184"/>
    <lineage>
        <taxon>Bacteria</taxon>
        <taxon>Bacillati</taxon>
        <taxon>Actinomycetota</taxon>
        <taxon>Actinomycetes</taxon>
        <taxon>Micrococcales</taxon>
        <taxon>Promicromonosporaceae</taxon>
        <taxon>Myceligenerans</taxon>
    </lineage>
</organism>
<dbReference type="AlphaFoldDB" id="A0A3N4YIM3"/>
<dbReference type="Proteomes" id="UP000280501">
    <property type="component" value="Unassembled WGS sequence"/>
</dbReference>
<sequence length="513" mass="57387">MSTDFQRAVRFQVSPWPADNAPRWRELAEKAETVARKAGTSGSRFRDVVVHVRTLLANGAYGAVAERLGDRQVMRALLTVWADDDALAWASMPQLFPEARIRLLEHPSRISATILAALFWRHFDHLDAAQPGLTAAVGRTLHEVAAGLQREGIDDGGPLGAIVREPQFWIAQNGPAALAQHLIAAGRTLDDHLDRNGISGLEGRFGILARHEYYLVQIRQADHTAGGHVFLADISREEVKAAEAGNGLSFGHALLQALCDKPANQDPSPQWREALLAIGGDPRYREREGWRRWWAHVPPHLTERAARWMAGADLNIYFGALDTYARDHGKDEMRRMLPARTTFLRGLYHSNLVRDVRLILGDGVRAGMRSQLTGIDARRLTGQGSSETAVVLLVCDGFTVVEGSHNFQIYLYAGDPVPMLVDPRRRTYSLDDLKKQVPALYEREHGGQQNGQFIGQHVSFRHRSIWQPQAIEFLRGIGVAIDARTVLSSTDYEKHRLRELRASNATRYSRRGW</sequence>
<evidence type="ECO:0000259" key="1">
    <source>
        <dbReference type="Pfam" id="PF15611"/>
    </source>
</evidence>
<evidence type="ECO:0000313" key="2">
    <source>
        <dbReference type="EMBL" id="RPF20979.1"/>
    </source>
</evidence>
<gene>
    <name evidence="2" type="ORF">EDD34_1587</name>
</gene>
<dbReference type="OrthoDB" id="5431366at2"/>
<protein>
    <submittedName>
        <fullName evidence="2">EH signature protein</fullName>
    </submittedName>
</protein>
<dbReference type="InterPro" id="IPR028943">
    <property type="entry name" value="ZorC_EH_Signature_dom"/>
</dbReference>
<feature type="domain" description="Zorya protein ZorC EH" evidence="1">
    <location>
        <begin position="24"/>
        <end position="472"/>
    </location>
</feature>
<accession>A0A3N4YIM3</accession>
<dbReference type="RefSeq" id="WP_123814085.1">
    <property type="nucleotide sequence ID" value="NZ_RKQZ01000001.1"/>
</dbReference>
<dbReference type="EMBL" id="RKQZ01000001">
    <property type="protein sequence ID" value="RPF20979.1"/>
    <property type="molecule type" value="Genomic_DNA"/>
</dbReference>